<dbReference type="EMBL" id="JAESIL010000113">
    <property type="protein sequence ID" value="MBL3580137.1"/>
    <property type="molecule type" value="Genomic_DNA"/>
</dbReference>
<evidence type="ECO:0000313" key="3">
    <source>
        <dbReference type="Proteomes" id="UP000635853"/>
    </source>
</evidence>
<proteinExistence type="predicted"/>
<organism evidence="2 3">
    <name type="scientific">Rhodovulum visakhapatnamense</name>
    <dbReference type="NCBI Taxonomy" id="364297"/>
    <lineage>
        <taxon>Bacteria</taxon>
        <taxon>Pseudomonadati</taxon>
        <taxon>Pseudomonadota</taxon>
        <taxon>Alphaproteobacteria</taxon>
        <taxon>Rhodobacterales</taxon>
        <taxon>Paracoccaceae</taxon>
        <taxon>Rhodovulum</taxon>
    </lineage>
</organism>
<comment type="caution">
    <text evidence="2">The sequence shown here is derived from an EMBL/GenBank/DDBJ whole genome shotgun (WGS) entry which is preliminary data.</text>
</comment>
<evidence type="ECO:0000313" key="2">
    <source>
        <dbReference type="EMBL" id="MBL3580137.1"/>
    </source>
</evidence>
<protein>
    <submittedName>
        <fullName evidence="2">Uncharacterized protein</fullName>
    </submittedName>
</protein>
<reference evidence="3" key="1">
    <citation type="submission" date="2021-01" db="EMBL/GenBank/DDBJ databases">
        <title>Draft genomes of Rhodovulum sulfidophilum.</title>
        <authorList>
            <person name="Guzman M.S."/>
        </authorList>
    </citation>
    <scope>NUCLEOTIDE SEQUENCE [LARGE SCALE GENOMIC DNA]</scope>
    <source>
        <strain evidence="3">AB19</strain>
    </source>
</reference>
<name>A0ABS1RMK9_9RHOB</name>
<gene>
    <name evidence="2" type="ORF">JMJ92_18585</name>
</gene>
<dbReference type="RefSeq" id="WP_143540527.1">
    <property type="nucleotide sequence ID" value="NZ_JAESIL010000113.1"/>
</dbReference>
<dbReference type="Proteomes" id="UP000635853">
    <property type="component" value="Unassembled WGS sequence"/>
</dbReference>
<keyword evidence="3" id="KW-1185">Reference proteome</keyword>
<accession>A0ABS1RMK9</accession>
<feature type="compositionally biased region" description="Basic and acidic residues" evidence="1">
    <location>
        <begin position="103"/>
        <end position="113"/>
    </location>
</feature>
<sequence length="113" mass="12251">MTQDLGEMVVTLSADEVRQIVAAYSDAELLLWSALNVLEIFAVELDQGGALHDPEKGMAVARLAVEALRPKINALKDRLWPIEKRTVNPERTSAGVATAPSGDARRAEAELVE</sequence>
<evidence type="ECO:0000256" key="1">
    <source>
        <dbReference type="SAM" id="MobiDB-lite"/>
    </source>
</evidence>
<feature type="region of interest" description="Disordered" evidence="1">
    <location>
        <begin position="90"/>
        <end position="113"/>
    </location>
</feature>